<evidence type="ECO:0008006" key="4">
    <source>
        <dbReference type="Google" id="ProtNLM"/>
    </source>
</evidence>
<keyword evidence="3" id="KW-1185">Reference proteome</keyword>
<evidence type="ECO:0000313" key="3">
    <source>
        <dbReference type="Proteomes" id="UP000597459"/>
    </source>
</evidence>
<dbReference type="Proteomes" id="UP000597459">
    <property type="component" value="Unassembled WGS sequence"/>
</dbReference>
<comment type="caution">
    <text evidence="2">The sequence shown here is derived from an EMBL/GenBank/DDBJ whole genome shotgun (WGS) entry which is preliminary data.</text>
</comment>
<organism evidence="2 3">
    <name type="scientific">Acetobacter estunensis</name>
    <dbReference type="NCBI Taxonomy" id="104097"/>
    <lineage>
        <taxon>Bacteria</taxon>
        <taxon>Pseudomonadati</taxon>
        <taxon>Pseudomonadota</taxon>
        <taxon>Alphaproteobacteria</taxon>
        <taxon>Acetobacterales</taxon>
        <taxon>Acetobacteraceae</taxon>
        <taxon>Acetobacter</taxon>
    </lineage>
</organism>
<feature type="region of interest" description="Disordered" evidence="1">
    <location>
        <begin position="91"/>
        <end position="187"/>
    </location>
</feature>
<dbReference type="AlphaFoldDB" id="A0A967EE41"/>
<dbReference type="EMBL" id="WOTH01000039">
    <property type="protein sequence ID" value="NHO54951.1"/>
    <property type="molecule type" value="Genomic_DNA"/>
</dbReference>
<feature type="compositionally biased region" description="Polar residues" evidence="1">
    <location>
        <begin position="108"/>
        <end position="123"/>
    </location>
</feature>
<evidence type="ECO:0000256" key="1">
    <source>
        <dbReference type="SAM" id="MobiDB-lite"/>
    </source>
</evidence>
<feature type="compositionally biased region" description="Low complexity" evidence="1">
    <location>
        <begin position="148"/>
        <end position="163"/>
    </location>
</feature>
<evidence type="ECO:0000313" key="2">
    <source>
        <dbReference type="EMBL" id="NHO54951.1"/>
    </source>
</evidence>
<dbReference type="RefSeq" id="WP_166317916.1">
    <property type="nucleotide sequence ID" value="NZ_WOTH01000039.1"/>
</dbReference>
<gene>
    <name evidence="2" type="ORF">GOB87_13515</name>
</gene>
<accession>A0A967EE41</accession>
<sequence>MGALTLPVLLLTGCQNHHDIIDSSVDWYHRQEGGLIATQRPPPPGVNGPYPRVGLTPTTAPELPSPELRQDITNNLLQSRNFAQRMAVRNGTLTPDIPPPPEQAKAAASTTAGKPGENGQSASALPDGAMGAVLDAADSSPPAPASPPASSSSAAPSQLPSVSGKASTKSSKTPDEPEIALPEFRGNAPKVATEVEGPLPEVPNGPPAAPSIPGFAVPADANLKDPVKPDYDLSTPEGTLITFLPQSDQLAPGQDSALDKLVHSRGNAPFYLHCSGETASMDPADQAQAVQLGLLRARTLSAALTQRGVPASMLHISSSAFGPGARVSTKG</sequence>
<name>A0A967EE41_9PROT</name>
<proteinExistence type="predicted"/>
<reference evidence="2" key="1">
    <citation type="submission" date="2019-11" db="EMBL/GenBank/DDBJ databases">
        <title>Description of new Acetobacter species.</title>
        <authorList>
            <person name="Cleenwerck I."/>
            <person name="Sombolestani A.S."/>
        </authorList>
    </citation>
    <scope>NUCLEOTIDE SEQUENCE</scope>
    <source>
        <strain evidence="2">LMG 1626</strain>
    </source>
</reference>
<protein>
    <recommendedName>
        <fullName evidence="4">OmpA-like domain-containing protein</fullName>
    </recommendedName>
</protein>